<evidence type="ECO:0000313" key="7">
    <source>
        <dbReference type="EMBL" id="MBS4197794.1"/>
    </source>
</evidence>
<dbReference type="PANTHER" id="PTHR30249">
    <property type="entry name" value="PUTATIVE SEROTONIN TRANSPORTER"/>
    <property type="match status" value="1"/>
</dbReference>
<protein>
    <submittedName>
        <fullName evidence="7">LrgB family protein</fullName>
    </submittedName>
</protein>
<gene>
    <name evidence="7" type="ORF">KHA97_22395</name>
</gene>
<evidence type="ECO:0000256" key="5">
    <source>
        <dbReference type="ARBA" id="ARBA00023136"/>
    </source>
</evidence>
<evidence type="ECO:0000256" key="6">
    <source>
        <dbReference type="SAM" id="Phobius"/>
    </source>
</evidence>
<feature type="transmembrane region" description="Helical" evidence="6">
    <location>
        <begin position="92"/>
        <end position="114"/>
    </location>
</feature>
<dbReference type="RefSeq" id="WP_213127022.1">
    <property type="nucleotide sequence ID" value="NZ_JAGYPG010000005.1"/>
</dbReference>
<reference evidence="7 8" key="1">
    <citation type="submission" date="2021-05" db="EMBL/GenBank/DDBJ databases">
        <title>Novel Bacillus species.</title>
        <authorList>
            <person name="Liu G."/>
        </authorList>
    </citation>
    <scope>NUCLEOTIDE SEQUENCE [LARGE SCALE GENOMIC DNA]</scope>
    <source>
        <strain evidence="8">FJAT-49780</strain>
    </source>
</reference>
<feature type="transmembrane region" description="Helical" evidence="6">
    <location>
        <begin position="34"/>
        <end position="54"/>
    </location>
</feature>
<keyword evidence="4 6" id="KW-1133">Transmembrane helix</keyword>
<keyword evidence="8" id="KW-1185">Reference proteome</keyword>
<dbReference type="PANTHER" id="PTHR30249:SF17">
    <property type="entry name" value="HOLIN-LIKE PROTEIN CIDB"/>
    <property type="match status" value="1"/>
</dbReference>
<dbReference type="GO" id="GO:0005886">
    <property type="term" value="C:plasma membrane"/>
    <property type="evidence" value="ECO:0007669"/>
    <property type="project" value="UniProtKB-SubCell"/>
</dbReference>
<organism evidence="7 8">
    <name type="scientific">Lederbergia citri</name>
    <dbReference type="NCBI Taxonomy" id="2833580"/>
    <lineage>
        <taxon>Bacteria</taxon>
        <taxon>Bacillati</taxon>
        <taxon>Bacillota</taxon>
        <taxon>Bacilli</taxon>
        <taxon>Bacillales</taxon>
        <taxon>Bacillaceae</taxon>
        <taxon>Lederbergia</taxon>
    </lineage>
</organism>
<keyword evidence="2" id="KW-1003">Cell membrane</keyword>
<sequence length="229" mass="24327">MNDSLIGLLAITFTILVFLAARKLNQKYPHPLTLPVLTSTIILVIGLLIFNIPYDTYFIGGKWIEAFLGPAVVALAYPLYQNRKILIQYSLPILFGTLCGSILGVTSGLLLGKWMGLDDLLIRSILPKSVTSPIAMDIAATIGGSPTLAAVLVMVAGIGGAVMGHSLFRWVRIDHHLARGLGMGSASHAIGTARSMENDLREGAASTVAMVLSAIFTSVITPILVAVVF</sequence>
<name>A0A942YJ71_9BACI</name>
<comment type="caution">
    <text evidence="7">The sequence shown here is derived from an EMBL/GenBank/DDBJ whole genome shotgun (WGS) entry which is preliminary data.</text>
</comment>
<accession>A0A942YJ71</accession>
<dbReference type="EMBL" id="JAGYPG010000005">
    <property type="protein sequence ID" value="MBS4197794.1"/>
    <property type="molecule type" value="Genomic_DNA"/>
</dbReference>
<keyword evidence="3 6" id="KW-0812">Transmembrane</keyword>
<feature type="transmembrane region" description="Helical" evidence="6">
    <location>
        <begin position="204"/>
        <end position="228"/>
    </location>
</feature>
<dbReference type="Pfam" id="PF04172">
    <property type="entry name" value="LrgB"/>
    <property type="match status" value="1"/>
</dbReference>
<proteinExistence type="predicted"/>
<dbReference type="AlphaFoldDB" id="A0A942YJ71"/>
<evidence type="ECO:0000256" key="2">
    <source>
        <dbReference type="ARBA" id="ARBA00022475"/>
    </source>
</evidence>
<feature type="transmembrane region" description="Helical" evidence="6">
    <location>
        <begin position="6"/>
        <end position="22"/>
    </location>
</feature>
<evidence type="ECO:0000313" key="8">
    <source>
        <dbReference type="Proteomes" id="UP000681414"/>
    </source>
</evidence>
<feature type="transmembrane region" description="Helical" evidence="6">
    <location>
        <begin position="134"/>
        <end position="162"/>
    </location>
</feature>
<dbReference type="InterPro" id="IPR007300">
    <property type="entry name" value="CidB/LrgB"/>
</dbReference>
<keyword evidence="5 6" id="KW-0472">Membrane</keyword>
<comment type="subcellular location">
    <subcellularLocation>
        <location evidence="1">Cell membrane</location>
        <topology evidence="1">Multi-pass membrane protein</topology>
    </subcellularLocation>
</comment>
<evidence type="ECO:0000256" key="4">
    <source>
        <dbReference type="ARBA" id="ARBA00022989"/>
    </source>
</evidence>
<dbReference type="Proteomes" id="UP000681414">
    <property type="component" value="Unassembled WGS sequence"/>
</dbReference>
<evidence type="ECO:0000256" key="1">
    <source>
        <dbReference type="ARBA" id="ARBA00004651"/>
    </source>
</evidence>
<evidence type="ECO:0000256" key="3">
    <source>
        <dbReference type="ARBA" id="ARBA00022692"/>
    </source>
</evidence>